<dbReference type="Gene3D" id="3.20.20.220">
    <property type="match status" value="1"/>
</dbReference>
<keyword evidence="8" id="KW-1185">Reference proteome</keyword>
<dbReference type="InterPro" id="IPR029041">
    <property type="entry name" value="FAD-linked_oxidoreductase-like"/>
</dbReference>
<dbReference type="GO" id="GO:0004657">
    <property type="term" value="F:proline dehydrogenase activity"/>
    <property type="evidence" value="ECO:0007669"/>
    <property type="project" value="UniProtKB-EC"/>
</dbReference>
<comment type="pathway">
    <text evidence="1">Amino-acid degradation; L-proline degradation into L-glutamate; L-glutamate from L-proline: step 1/2.</text>
</comment>
<dbReference type="PANTHER" id="PTHR13914:SF0">
    <property type="entry name" value="PROLINE DEHYDROGENASE 1, MITOCHONDRIAL"/>
    <property type="match status" value="1"/>
</dbReference>
<keyword evidence="5" id="KW-0285">Flavoprotein</keyword>
<keyword evidence="4 5" id="KW-0642">Proline metabolism</keyword>
<dbReference type="EC" id="1.5.5.2" evidence="5"/>
<keyword evidence="3 5" id="KW-0560">Oxidoreductase</keyword>
<protein>
    <recommendedName>
        <fullName evidence="5">Proline dehydrogenase</fullName>
        <ecNumber evidence="5">1.5.5.2</ecNumber>
    </recommendedName>
</protein>
<dbReference type="Proteomes" id="UP000078046">
    <property type="component" value="Unassembled WGS sequence"/>
</dbReference>
<name>A0A177AVY1_9BILA</name>
<dbReference type="Pfam" id="PF01619">
    <property type="entry name" value="Pro_dh"/>
    <property type="match status" value="1"/>
</dbReference>
<evidence type="ECO:0000256" key="1">
    <source>
        <dbReference type="ARBA" id="ARBA00004739"/>
    </source>
</evidence>
<dbReference type="InterPro" id="IPR015659">
    <property type="entry name" value="Proline_oxidase"/>
</dbReference>
<reference evidence="7 8" key="1">
    <citation type="submission" date="2016-04" db="EMBL/GenBank/DDBJ databases">
        <title>The genome of Intoshia linei affirms orthonectids as highly simplified spiralians.</title>
        <authorList>
            <person name="Mikhailov K.V."/>
            <person name="Slusarev G.S."/>
            <person name="Nikitin M.A."/>
            <person name="Logacheva M.D."/>
            <person name="Penin A."/>
            <person name="Aleoshin V."/>
            <person name="Panchin Y.V."/>
        </authorList>
    </citation>
    <scope>NUCLEOTIDE SEQUENCE [LARGE SCALE GENOMIC DNA]</scope>
    <source>
        <strain evidence="7">Intl2013</strain>
        <tissue evidence="7">Whole animal</tissue>
    </source>
</reference>
<dbReference type="GO" id="GO:0005739">
    <property type="term" value="C:mitochondrion"/>
    <property type="evidence" value="ECO:0007669"/>
    <property type="project" value="TreeGrafter"/>
</dbReference>
<comment type="function">
    <text evidence="5">Converts proline to delta-1-pyrroline-5-carboxylate.</text>
</comment>
<evidence type="ECO:0000256" key="4">
    <source>
        <dbReference type="ARBA" id="ARBA00023062"/>
    </source>
</evidence>
<proteinExistence type="inferred from homology"/>
<comment type="similarity">
    <text evidence="2 5">Belongs to the proline oxidase family.</text>
</comment>
<evidence type="ECO:0000256" key="2">
    <source>
        <dbReference type="ARBA" id="ARBA00005869"/>
    </source>
</evidence>
<dbReference type="GO" id="GO:0071949">
    <property type="term" value="F:FAD binding"/>
    <property type="evidence" value="ECO:0007669"/>
    <property type="project" value="TreeGrafter"/>
</dbReference>
<evidence type="ECO:0000313" key="7">
    <source>
        <dbReference type="EMBL" id="OAF65990.1"/>
    </source>
</evidence>
<gene>
    <name evidence="7" type="ORF">A3Q56_06259</name>
</gene>
<evidence type="ECO:0000256" key="5">
    <source>
        <dbReference type="RuleBase" id="RU364054"/>
    </source>
</evidence>
<comment type="catalytic activity">
    <reaction evidence="5">
        <text>L-proline + a quinone = (S)-1-pyrroline-5-carboxylate + a quinol + H(+)</text>
        <dbReference type="Rhea" id="RHEA:23784"/>
        <dbReference type="ChEBI" id="CHEBI:15378"/>
        <dbReference type="ChEBI" id="CHEBI:17388"/>
        <dbReference type="ChEBI" id="CHEBI:24646"/>
        <dbReference type="ChEBI" id="CHEBI:60039"/>
        <dbReference type="ChEBI" id="CHEBI:132124"/>
        <dbReference type="EC" id="1.5.5.2"/>
    </reaction>
</comment>
<dbReference type="EMBL" id="LWCA01001074">
    <property type="protein sequence ID" value="OAF65990.1"/>
    <property type="molecule type" value="Genomic_DNA"/>
</dbReference>
<feature type="domain" description="Proline dehydrogenase" evidence="6">
    <location>
        <begin position="47"/>
        <end position="329"/>
    </location>
</feature>
<comment type="cofactor">
    <cofactor evidence="5">
        <name>FAD</name>
        <dbReference type="ChEBI" id="CHEBI:57692"/>
    </cofactor>
</comment>
<dbReference type="GO" id="GO:0010133">
    <property type="term" value="P:L-proline catabolic process to L-glutamate"/>
    <property type="evidence" value="ECO:0007669"/>
    <property type="project" value="TreeGrafter"/>
</dbReference>
<dbReference type="SUPFAM" id="SSF51730">
    <property type="entry name" value="FAD-linked oxidoreductase"/>
    <property type="match status" value="1"/>
</dbReference>
<evidence type="ECO:0000313" key="8">
    <source>
        <dbReference type="Proteomes" id="UP000078046"/>
    </source>
</evidence>
<evidence type="ECO:0000256" key="3">
    <source>
        <dbReference type="ARBA" id="ARBA00023002"/>
    </source>
</evidence>
<dbReference type="OrthoDB" id="5464at2759"/>
<sequence length="360" mass="41670">MDNIFEKSVNKILNAIDTSSMFQNLQPKLAVKISSLVNEDVLVLISIISLADRLSRSSEGIESVNSMTLTKSNKKLVRKFHAFFCKHDVTFSNLLNNNIDKTIINCLIEQNLISTIEFNCISKYWTRLLRIFHYAHLKNVHVMIDGEQSYFQHGINGISLNLMEIFNKGEPFSCDDLIIQDIKYSKEKNFTFAVKLVRGAYMNKENKRCNKLKIPSPFQNSYEETSNCFQNCTDICIENMNKLDNGLHVMFATHNEESILYAIEQMKKIDTSLQENISFGQLMGMCDYITLTLAKENYKTYKYIPFGLVDEVMPYLIRRIQENSDVLKNVGKEITMIKSELQRRTIYRLSTQKLFKSDGI</sequence>
<dbReference type="AlphaFoldDB" id="A0A177AVY1"/>
<keyword evidence="5" id="KW-0274">FAD</keyword>
<accession>A0A177AVY1</accession>
<dbReference type="PANTHER" id="PTHR13914">
    <property type="entry name" value="PROLINE OXIDASE"/>
    <property type="match status" value="1"/>
</dbReference>
<organism evidence="7 8">
    <name type="scientific">Intoshia linei</name>
    <dbReference type="NCBI Taxonomy" id="1819745"/>
    <lineage>
        <taxon>Eukaryota</taxon>
        <taxon>Metazoa</taxon>
        <taxon>Spiralia</taxon>
        <taxon>Lophotrochozoa</taxon>
        <taxon>Mesozoa</taxon>
        <taxon>Orthonectida</taxon>
        <taxon>Rhopaluridae</taxon>
        <taxon>Intoshia</taxon>
    </lineage>
</organism>
<dbReference type="InterPro" id="IPR002872">
    <property type="entry name" value="Proline_DH_dom"/>
</dbReference>
<comment type="caution">
    <text evidence="7">The sequence shown here is derived from an EMBL/GenBank/DDBJ whole genome shotgun (WGS) entry which is preliminary data.</text>
</comment>
<evidence type="ECO:0000259" key="6">
    <source>
        <dbReference type="Pfam" id="PF01619"/>
    </source>
</evidence>